<dbReference type="SUPFAM" id="SSF51735">
    <property type="entry name" value="NAD(P)-binding Rossmann-fold domains"/>
    <property type="match status" value="1"/>
</dbReference>
<accession>A0ABV3QWH7</accession>
<dbReference type="EMBL" id="JBFOCI010000001">
    <property type="protein sequence ID" value="MEW9805190.1"/>
    <property type="molecule type" value="Genomic_DNA"/>
</dbReference>
<dbReference type="Gene3D" id="3.40.50.720">
    <property type="entry name" value="NAD(P)-binding Rossmann-like Domain"/>
    <property type="match status" value="1"/>
</dbReference>
<evidence type="ECO:0000256" key="9">
    <source>
        <dbReference type="ARBA" id="ARBA00037922"/>
    </source>
</evidence>
<proteinExistence type="inferred from homology"/>
<reference evidence="16 17" key="1">
    <citation type="submission" date="2024-06" db="EMBL/GenBank/DDBJ databases">
        <authorList>
            <person name="Tuo L."/>
        </authorList>
    </citation>
    <scope>NUCLEOTIDE SEQUENCE [LARGE SCALE GENOMIC DNA]</scope>
    <source>
        <strain evidence="16 17">ZMM04-5</strain>
    </source>
</reference>
<dbReference type="Pfam" id="PF01113">
    <property type="entry name" value="DapB_N"/>
    <property type="match status" value="1"/>
</dbReference>
<dbReference type="Pfam" id="PF05173">
    <property type="entry name" value="DapB_C"/>
    <property type="match status" value="1"/>
</dbReference>
<dbReference type="Gene3D" id="3.30.360.10">
    <property type="entry name" value="Dihydrodipicolinate Reductase, domain 2"/>
    <property type="match status" value="1"/>
</dbReference>
<evidence type="ECO:0000256" key="11">
    <source>
        <dbReference type="ARBA" id="ARBA00049080"/>
    </source>
</evidence>
<comment type="similarity">
    <text evidence="1 13">Belongs to the DapB family.</text>
</comment>
<feature type="binding site" evidence="13">
    <location>
        <begin position="122"/>
        <end position="125"/>
    </location>
    <ligand>
        <name>NAD(+)</name>
        <dbReference type="ChEBI" id="CHEBI:57540"/>
    </ligand>
</feature>
<name>A0ABV3QWH7_9HYPH</name>
<evidence type="ECO:0000259" key="15">
    <source>
        <dbReference type="Pfam" id="PF05173"/>
    </source>
</evidence>
<evidence type="ECO:0000256" key="7">
    <source>
        <dbReference type="ARBA" id="ARBA00023027"/>
    </source>
</evidence>
<dbReference type="PROSITE" id="PS01298">
    <property type="entry name" value="DAPB"/>
    <property type="match status" value="1"/>
</dbReference>
<gene>
    <name evidence="13 16" type="primary">dapB</name>
    <name evidence="16" type="ORF">ABUE31_04215</name>
</gene>
<sequence>MTRIGLHGAAGQMGVMLVRVIASSSAFSIAAGCDRSGSPKIGQDLGSLAGLAPLGIRLTDDPKTLCRAADVIVDYSAASATMGLLPVAVANGTPILVGTTGFDEAQRAELAEAGKSIPVMLAANMSISVIAMYELVRTAARLLGDEFDIEIFDFHPRNKIDAPSGTALELGEYAAEARGSSLSDLMVTARHGEAPPANRGSIGFSSARGGDVVCENTVFFAGSGQRLEITSRVTDYTAFAATTLDAAAWIARQAPGFYTMADLLRSKA</sequence>
<keyword evidence="3 13" id="KW-0028">Amino-acid biosynthesis</keyword>
<keyword evidence="4 13" id="KW-0521">NADP</keyword>
<keyword evidence="8 13" id="KW-0457">Lysine biosynthesis</keyword>
<dbReference type="Proteomes" id="UP001556196">
    <property type="component" value="Unassembled WGS sequence"/>
</dbReference>
<protein>
    <recommendedName>
        <fullName evidence="10 13">4-hydroxy-tetrahydrodipicolinate reductase</fullName>
        <shortName evidence="13">HTPA reductase</shortName>
        <ecNumber evidence="10 13">1.17.1.8</ecNumber>
    </recommendedName>
</protein>
<dbReference type="EC" id="1.17.1.8" evidence="10 13"/>
<dbReference type="InterPro" id="IPR000846">
    <property type="entry name" value="DapB_N"/>
</dbReference>
<evidence type="ECO:0000256" key="8">
    <source>
        <dbReference type="ARBA" id="ARBA00023154"/>
    </source>
</evidence>
<dbReference type="NCBIfam" id="TIGR00036">
    <property type="entry name" value="dapB"/>
    <property type="match status" value="1"/>
</dbReference>
<feature type="domain" description="Dihydrodipicolinate reductase C-terminal" evidence="15">
    <location>
        <begin position="129"/>
        <end position="264"/>
    </location>
</feature>
<keyword evidence="6 13" id="KW-0560">Oxidoreductase</keyword>
<dbReference type="InterPro" id="IPR022664">
    <property type="entry name" value="DapB_N_CS"/>
</dbReference>
<dbReference type="InterPro" id="IPR022663">
    <property type="entry name" value="DapB_C"/>
</dbReference>
<comment type="caution">
    <text evidence="13">Was originally thought to be a dihydrodipicolinate reductase (DHDPR), catalyzing the conversion of dihydrodipicolinate to tetrahydrodipicolinate. However, it was shown in E.coli that the substrate of the enzymatic reaction is not dihydrodipicolinate (DHDP) but in fact (2S,4S)-4-hydroxy-2,3,4,5-tetrahydrodipicolinic acid (HTPA), the product released by the DapA-catalyzed reaction.</text>
</comment>
<comment type="caution">
    <text evidence="16">The sequence shown here is derived from an EMBL/GenBank/DDBJ whole genome shotgun (WGS) entry which is preliminary data.</text>
</comment>
<dbReference type="GO" id="GO:0008839">
    <property type="term" value="F:4-hydroxy-tetrahydrodipicolinate reductase"/>
    <property type="evidence" value="ECO:0007669"/>
    <property type="project" value="UniProtKB-EC"/>
</dbReference>
<evidence type="ECO:0000256" key="4">
    <source>
        <dbReference type="ARBA" id="ARBA00022857"/>
    </source>
</evidence>
<organism evidence="16 17">
    <name type="scientific">Mesorhizobium marinum</name>
    <dbReference type="NCBI Taxonomy" id="3228790"/>
    <lineage>
        <taxon>Bacteria</taxon>
        <taxon>Pseudomonadati</taxon>
        <taxon>Pseudomonadota</taxon>
        <taxon>Alphaproteobacteria</taxon>
        <taxon>Hyphomicrobiales</taxon>
        <taxon>Phyllobacteriaceae</taxon>
        <taxon>Mesorhizobium</taxon>
    </lineage>
</organism>
<dbReference type="SUPFAM" id="SSF55347">
    <property type="entry name" value="Glyceraldehyde-3-phosphate dehydrogenase-like, C-terminal domain"/>
    <property type="match status" value="1"/>
</dbReference>
<dbReference type="RefSeq" id="WP_367722233.1">
    <property type="nucleotide sequence ID" value="NZ_JBFOCI010000001.1"/>
</dbReference>
<comment type="subunit">
    <text evidence="13">Homotetramer.</text>
</comment>
<comment type="pathway">
    <text evidence="9 13">Amino-acid biosynthesis; L-lysine biosynthesis via DAP pathway; (S)-tetrahydrodipicolinate from L-aspartate: step 4/4.</text>
</comment>
<feature type="binding site" evidence="13">
    <location>
        <begin position="165"/>
        <end position="166"/>
    </location>
    <ligand>
        <name>(S)-2,3,4,5-tetrahydrodipicolinate</name>
        <dbReference type="ChEBI" id="CHEBI:16845"/>
    </ligand>
</feature>
<comment type="catalytic activity">
    <reaction evidence="12 13">
        <text>(S)-2,3,4,5-tetrahydrodipicolinate + NAD(+) + H2O = (2S,4S)-4-hydroxy-2,3,4,5-tetrahydrodipicolinate + NADH + H(+)</text>
        <dbReference type="Rhea" id="RHEA:35323"/>
        <dbReference type="ChEBI" id="CHEBI:15377"/>
        <dbReference type="ChEBI" id="CHEBI:15378"/>
        <dbReference type="ChEBI" id="CHEBI:16845"/>
        <dbReference type="ChEBI" id="CHEBI:57540"/>
        <dbReference type="ChEBI" id="CHEBI:57945"/>
        <dbReference type="ChEBI" id="CHEBI:67139"/>
        <dbReference type="EC" id="1.17.1.8"/>
    </reaction>
</comment>
<evidence type="ECO:0000256" key="1">
    <source>
        <dbReference type="ARBA" id="ARBA00006642"/>
    </source>
</evidence>
<comment type="catalytic activity">
    <reaction evidence="11 13">
        <text>(S)-2,3,4,5-tetrahydrodipicolinate + NADP(+) + H2O = (2S,4S)-4-hydroxy-2,3,4,5-tetrahydrodipicolinate + NADPH + H(+)</text>
        <dbReference type="Rhea" id="RHEA:35331"/>
        <dbReference type="ChEBI" id="CHEBI:15377"/>
        <dbReference type="ChEBI" id="CHEBI:15378"/>
        <dbReference type="ChEBI" id="CHEBI:16845"/>
        <dbReference type="ChEBI" id="CHEBI:57783"/>
        <dbReference type="ChEBI" id="CHEBI:58349"/>
        <dbReference type="ChEBI" id="CHEBI:67139"/>
        <dbReference type="EC" id="1.17.1.8"/>
    </reaction>
</comment>
<dbReference type="PANTHER" id="PTHR20836">
    <property type="entry name" value="DIHYDRODIPICOLINATE REDUCTASE"/>
    <property type="match status" value="1"/>
</dbReference>
<comment type="function">
    <text evidence="13">Catalyzes the conversion of 4-hydroxy-tetrahydrodipicolinate (HTPA) to tetrahydrodipicolinate.</text>
</comment>
<dbReference type="PIRSF" id="PIRSF000161">
    <property type="entry name" value="DHPR"/>
    <property type="match status" value="1"/>
</dbReference>
<evidence type="ECO:0000256" key="12">
    <source>
        <dbReference type="ARBA" id="ARBA00049396"/>
    </source>
</evidence>
<feature type="active site" description="Proton donor/acceptor" evidence="13">
    <location>
        <position position="155"/>
    </location>
</feature>
<comment type="subcellular location">
    <subcellularLocation>
        <location evidence="13">Cytoplasm</location>
    </subcellularLocation>
</comment>
<evidence type="ECO:0000256" key="2">
    <source>
        <dbReference type="ARBA" id="ARBA00022490"/>
    </source>
</evidence>
<dbReference type="CDD" id="cd02274">
    <property type="entry name" value="DHDPR_N"/>
    <property type="match status" value="1"/>
</dbReference>
<evidence type="ECO:0000256" key="10">
    <source>
        <dbReference type="ARBA" id="ARBA00038983"/>
    </source>
</evidence>
<feature type="active site" description="Proton donor" evidence="13">
    <location>
        <position position="159"/>
    </location>
</feature>
<evidence type="ECO:0000259" key="14">
    <source>
        <dbReference type="Pfam" id="PF01113"/>
    </source>
</evidence>
<feature type="binding site" evidence="13">
    <location>
        <begin position="98"/>
        <end position="100"/>
    </location>
    <ligand>
        <name>NAD(+)</name>
        <dbReference type="ChEBI" id="CHEBI:57540"/>
    </ligand>
</feature>
<comment type="caution">
    <text evidence="13">Lacks conserved residue(s) required for the propagation of feature annotation.</text>
</comment>
<evidence type="ECO:0000313" key="16">
    <source>
        <dbReference type="EMBL" id="MEW9805190.1"/>
    </source>
</evidence>
<feature type="domain" description="Dihydrodipicolinate reductase N-terminal" evidence="14">
    <location>
        <begin position="3"/>
        <end position="125"/>
    </location>
</feature>
<dbReference type="PANTHER" id="PTHR20836:SF0">
    <property type="entry name" value="4-HYDROXY-TETRAHYDRODIPICOLINATE REDUCTASE 1, CHLOROPLASTIC-RELATED"/>
    <property type="match status" value="1"/>
</dbReference>
<keyword evidence="17" id="KW-1185">Reference proteome</keyword>
<evidence type="ECO:0000256" key="6">
    <source>
        <dbReference type="ARBA" id="ARBA00023002"/>
    </source>
</evidence>
<dbReference type="PROSITE" id="PS51257">
    <property type="entry name" value="PROKAR_LIPOPROTEIN"/>
    <property type="match status" value="1"/>
</dbReference>
<keyword evidence="5 13" id="KW-0220">Diaminopimelate biosynthesis</keyword>
<dbReference type="InterPro" id="IPR036291">
    <property type="entry name" value="NAD(P)-bd_dom_sf"/>
</dbReference>
<evidence type="ECO:0000313" key="17">
    <source>
        <dbReference type="Proteomes" id="UP001556196"/>
    </source>
</evidence>
<keyword evidence="7 13" id="KW-0520">NAD</keyword>
<keyword evidence="2 13" id="KW-0963">Cytoplasm</keyword>
<evidence type="ECO:0000256" key="3">
    <source>
        <dbReference type="ARBA" id="ARBA00022605"/>
    </source>
</evidence>
<dbReference type="HAMAP" id="MF_00102">
    <property type="entry name" value="DapB"/>
    <property type="match status" value="1"/>
</dbReference>
<feature type="binding site" evidence="13">
    <location>
        <begin position="8"/>
        <end position="13"/>
    </location>
    <ligand>
        <name>NAD(+)</name>
        <dbReference type="ChEBI" id="CHEBI:57540"/>
    </ligand>
</feature>
<dbReference type="InterPro" id="IPR023940">
    <property type="entry name" value="DHDPR_bac"/>
</dbReference>
<evidence type="ECO:0000256" key="5">
    <source>
        <dbReference type="ARBA" id="ARBA00022915"/>
    </source>
</evidence>
<evidence type="ECO:0000256" key="13">
    <source>
        <dbReference type="HAMAP-Rule" id="MF_00102"/>
    </source>
</evidence>